<dbReference type="SUPFAM" id="SSF51735">
    <property type="entry name" value="NAD(P)-binding Rossmann-fold domains"/>
    <property type="match status" value="1"/>
</dbReference>
<evidence type="ECO:0000256" key="3">
    <source>
        <dbReference type="ARBA" id="ARBA00059023"/>
    </source>
</evidence>
<evidence type="ECO:0000256" key="2">
    <source>
        <dbReference type="ARBA" id="ARBA00050613"/>
    </source>
</evidence>
<dbReference type="FunCoup" id="A0A1S3H939">
    <property type="interactions" value="46"/>
</dbReference>
<keyword evidence="8" id="KW-1185">Reference proteome</keyword>
<dbReference type="FunFam" id="3.40.50.720:FF:000077">
    <property type="entry name" value="L-threonine 3-dehydrogenase, mitochondrial"/>
    <property type="match status" value="1"/>
</dbReference>
<dbReference type="KEGG" id="lak:106153279"/>
<dbReference type="Pfam" id="PF01370">
    <property type="entry name" value="Epimerase"/>
    <property type="match status" value="1"/>
</dbReference>
<gene>
    <name evidence="9" type="primary">LOC106153279</name>
</gene>
<evidence type="ECO:0000256" key="5">
    <source>
        <dbReference type="ARBA" id="ARBA00066604"/>
    </source>
</evidence>
<feature type="domain" description="NAD-dependent epimerase/dehydratase" evidence="7">
    <location>
        <begin position="54"/>
        <end position="289"/>
    </location>
</feature>
<reference evidence="9" key="1">
    <citation type="submission" date="2025-08" db="UniProtKB">
        <authorList>
            <consortium name="RefSeq"/>
        </authorList>
    </citation>
    <scope>IDENTIFICATION</scope>
    <source>
        <tissue evidence="9">Gonads</tissue>
    </source>
</reference>
<organism evidence="8 9">
    <name type="scientific">Lingula anatina</name>
    <name type="common">Brachiopod</name>
    <name type="synonym">Lingula unguis</name>
    <dbReference type="NCBI Taxonomy" id="7574"/>
    <lineage>
        <taxon>Eukaryota</taxon>
        <taxon>Metazoa</taxon>
        <taxon>Spiralia</taxon>
        <taxon>Lophotrochozoa</taxon>
        <taxon>Brachiopoda</taxon>
        <taxon>Linguliformea</taxon>
        <taxon>Lingulata</taxon>
        <taxon>Lingulida</taxon>
        <taxon>Linguloidea</taxon>
        <taxon>Lingulidae</taxon>
        <taxon>Lingula</taxon>
    </lineage>
</organism>
<dbReference type="AlphaFoldDB" id="A0A1S3H939"/>
<comment type="pathway">
    <text evidence="4">Amino-acid degradation; L-threonine degradation via oxydo-reductase pathway; glycine from L-threonine: step 1/2.</text>
</comment>
<dbReference type="RefSeq" id="XP_013382605.1">
    <property type="nucleotide sequence ID" value="XM_013527151.2"/>
</dbReference>
<proteinExistence type="inferred from homology"/>
<comment type="function">
    <text evidence="3">Catalyzes the NAD(+)-dependent oxidation of L-threonine to 2-amino-3-ketobutyrate, mediating L-threonine catabolism.</text>
</comment>
<sequence length="368" mass="42023">MLPVRATRKLVSYVVNPVCNVSIRNLNGATASEPWLKEEEKEYYPKPEEDKPRILITGSLGQLGTGLAKLLRNKFGKDNVIMSDIIRAPKNEFNRGPFLYADILDFKNLQEIIVNQRVDWLVHFSALLSAIGEANIPLAMRVNIEGVHNVMELAKQYHLKLFIPSTIGAFGPSSPRNPTPDLAIQRPQTIYGVSKVHAELLGEYYNYRFGLDFRCLRFPGVISADTNPGGGTTDYAVKIFHDALRTGHHECYLEPDTRLPMMYIDDCLRSLMEVMETPAENLKMRTYNVTAMSFTPAELAEEVKKYVPNFRITYRVDPVRQQIANSWPQVFDDTNARNHWGWQHEHDIHGLAKKMFDYLMPLYGKTFG</sequence>
<accession>A0A1S3H939</accession>
<dbReference type="PANTHER" id="PTHR42687">
    <property type="entry name" value="L-THREONINE 3-DEHYDROGENASE"/>
    <property type="match status" value="1"/>
</dbReference>
<evidence type="ECO:0000256" key="4">
    <source>
        <dbReference type="ARBA" id="ARBA00060557"/>
    </source>
</evidence>
<name>A0A1S3H939_LINAN</name>
<comment type="similarity">
    <text evidence="1">Belongs to the NAD(P)-dependent epimerase/dehydratase family.</text>
</comment>
<dbReference type="Gene3D" id="3.40.50.720">
    <property type="entry name" value="NAD(P)-binding Rossmann-like Domain"/>
    <property type="match status" value="1"/>
</dbReference>
<dbReference type="GO" id="GO:0006567">
    <property type="term" value="P:L-threonine catabolic process"/>
    <property type="evidence" value="ECO:0007669"/>
    <property type="project" value="TreeGrafter"/>
</dbReference>
<dbReference type="Proteomes" id="UP000085678">
    <property type="component" value="Unplaced"/>
</dbReference>
<dbReference type="PANTHER" id="PTHR42687:SF1">
    <property type="entry name" value="L-THREONINE 3-DEHYDROGENASE, MITOCHONDRIAL"/>
    <property type="match status" value="1"/>
</dbReference>
<dbReference type="InterPro" id="IPR036291">
    <property type="entry name" value="NAD(P)-bd_dom_sf"/>
</dbReference>
<dbReference type="OrthoDB" id="10058185at2759"/>
<dbReference type="OMA" id="HWHASPR"/>
<evidence type="ECO:0000313" key="9">
    <source>
        <dbReference type="RefSeq" id="XP_013382605.1"/>
    </source>
</evidence>
<evidence type="ECO:0000313" key="8">
    <source>
        <dbReference type="Proteomes" id="UP000085678"/>
    </source>
</evidence>
<evidence type="ECO:0000259" key="7">
    <source>
        <dbReference type="Pfam" id="PF01370"/>
    </source>
</evidence>
<dbReference type="InterPro" id="IPR051225">
    <property type="entry name" value="NAD(P)_epim/dehydratase"/>
</dbReference>
<dbReference type="GeneID" id="106153279"/>
<dbReference type="InterPro" id="IPR001509">
    <property type="entry name" value="Epimerase_deHydtase"/>
</dbReference>
<dbReference type="STRING" id="7574.A0A1S3H939"/>
<dbReference type="EC" id="1.1.1.103" evidence="5"/>
<protein>
    <recommendedName>
        <fullName evidence="6">L-threonine 3-dehydrogenase, mitochondrial</fullName>
        <ecNumber evidence="5">1.1.1.103</ecNumber>
    </recommendedName>
</protein>
<comment type="catalytic activity">
    <reaction evidence="2">
        <text>L-threonine + NAD(+) = (2S)-2-amino-3-oxobutanoate + NADH + H(+)</text>
        <dbReference type="Rhea" id="RHEA:13161"/>
        <dbReference type="ChEBI" id="CHEBI:15378"/>
        <dbReference type="ChEBI" id="CHEBI:57540"/>
        <dbReference type="ChEBI" id="CHEBI:57926"/>
        <dbReference type="ChEBI" id="CHEBI:57945"/>
        <dbReference type="ChEBI" id="CHEBI:78948"/>
        <dbReference type="EC" id="1.1.1.103"/>
    </reaction>
</comment>
<evidence type="ECO:0000256" key="6">
    <source>
        <dbReference type="ARBA" id="ARBA00069940"/>
    </source>
</evidence>
<evidence type="ECO:0000256" key="1">
    <source>
        <dbReference type="ARBA" id="ARBA00007637"/>
    </source>
</evidence>
<dbReference type="CDD" id="cd05272">
    <property type="entry name" value="TDH_SDR_e"/>
    <property type="match status" value="1"/>
</dbReference>
<dbReference type="GO" id="GO:0008743">
    <property type="term" value="F:L-threonine 3-dehydrogenase activity"/>
    <property type="evidence" value="ECO:0007669"/>
    <property type="project" value="UniProtKB-EC"/>
</dbReference>
<dbReference type="InParanoid" id="A0A1S3H939"/>